<dbReference type="AlphaFoldDB" id="A0A396IJM9"/>
<comment type="caution">
    <text evidence="1">The sequence shown here is derived from an EMBL/GenBank/DDBJ whole genome shotgun (WGS) entry which is preliminary data.</text>
</comment>
<organism evidence="1 2">
    <name type="scientific">Medicago truncatula</name>
    <name type="common">Barrel medic</name>
    <name type="synonym">Medicago tribuloides</name>
    <dbReference type="NCBI Taxonomy" id="3880"/>
    <lineage>
        <taxon>Eukaryota</taxon>
        <taxon>Viridiplantae</taxon>
        <taxon>Streptophyta</taxon>
        <taxon>Embryophyta</taxon>
        <taxon>Tracheophyta</taxon>
        <taxon>Spermatophyta</taxon>
        <taxon>Magnoliopsida</taxon>
        <taxon>eudicotyledons</taxon>
        <taxon>Gunneridae</taxon>
        <taxon>Pentapetalae</taxon>
        <taxon>rosids</taxon>
        <taxon>fabids</taxon>
        <taxon>Fabales</taxon>
        <taxon>Fabaceae</taxon>
        <taxon>Papilionoideae</taxon>
        <taxon>50 kb inversion clade</taxon>
        <taxon>NPAAA clade</taxon>
        <taxon>Hologalegina</taxon>
        <taxon>IRL clade</taxon>
        <taxon>Trifolieae</taxon>
        <taxon>Medicago</taxon>
    </lineage>
</organism>
<gene>
    <name evidence="1" type="ORF">MtrunA17_Chr4g0054921</name>
</gene>
<sequence>MVFNSHDSRYVPFHKWLEENIIDVDEDIIVHVLALCYEIWCARNKKCFEGTDVDVAATIQKAQRSIGSFKSASTVLVETLSEAGPIEGDKWDIGVVVRDNEGVVVGASS</sequence>
<name>A0A396IJM9_MEDTR</name>
<protein>
    <submittedName>
        <fullName evidence="1">Uncharacterized protein</fullName>
    </submittedName>
</protein>
<accession>A0A396IJM9</accession>
<dbReference type="EMBL" id="PSQE01000004">
    <property type="protein sequence ID" value="RHN63127.1"/>
    <property type="molecule type" value="Genomic_DNA"/>
</dbReference>
<evidence type="ECO:0000313" key="1">
    <source>
        <dbReference type="EMBL" id="RHN63127.1"/>
    </source>
</evidence>
<proteinExistence type="predicted"/>
<evidence type="ECO:0000313" key="2">
    <source>
        <dbReference type="Proteomes" id="UP000265566"/>
    </source>
</evidence>
<dbReference type="Proteomes" id="UP000265566">
    <property type="component" value="Chromosome 4"/>
</dbReference>
<dbReference type="Gramene" id="rna25788">
    <property type="protein sequence ID" value="RHN63127.1"/>
    <property type="gene ID" value="gene25788"/>
</dbReference>
<reference evidence="2" key="1">
    <citation type="journal article" date="2018" name="Nat. Plants">
        <title>Whole-genome landscape of Medicago truncatula symbiotic genes.</title>
        <authorList>
            <person name="Pecrix Y."/>
            <person name="Staton S.E."/>
            <person name="Sallet E."/>
            <person name="Lelandais-Briere C."/>
            <person name="Moreau S."/>
            <person name="Carrere S."/>
            <person name="Blein T."/>
            <person name="Jardinaud M.F."/>
            <person name="Latrasse D."/>
            <person name="Zouine M."/>
            <person name="Zahm M."/>
            <person name="Kreplak J."/>
            <person name="Mayjonade B."/>
            <person name="Satge C."/>
            <person name="Perez M."/>
            <person name="Cauet S."/>
            <person name="Marande W."/>
            <person name="Chantry-Darmon C."/>
            <person name="Lopez-Roques C."/>
            <person name="Bouchez O."/>
            <person name="Berard A."/>
            <person name="Debelle F."/>
            <person name="Munos S."/>
            <person name="Bendahmane A."/>
            <person name="Berges H."/>
            <person name="Niebel A."/>
            <person name="Buitink J."/>
            <person name="Frugier F."/>
            <person name="Benhamed M."/>
            <person name="Crespi M."/>
            <person name="Gouzy J."/>
            <person name="Gamas P."/>
        </authorList>
    </citation>
    <scope>NUCLEOTIDE SEQUENCE [LARGE SCALE GENOMIC DNA]</scope>
    <source>
        <strain evidence="2">cv. Jemalong A17</strain>
    </source>
</reference>